<evidence type="ECO:0000313" key="2">
    <source>
        <dbReference type="EMBL" id="TFW29343.1"/>
    </source>
</evidence>
<evidence type="ECO:0000313" key="3">
    <source>
        <dbReference type="Proteomes" id="UP000297258"/>
    </source>
</evidence>
<dbReference type="OrthoDB" id="8578642at2"/>
<protein>
    <submittedName>
        <fullName evidence="2">DUF342 domain-containing protein</fullName>
    </submittedName>
</protein>
<dbReference type="PANTHER" id="PTHR38032:SF1">
    <property type="entry name" value="RNA-BINDING PROTEIN KHPB N-TERMINAL DOMAIN-CONTAINING PROTEIN"/>
    <property type="match status" value="1"/>
</dbReference>
<proteinExistence type="predicted"/>
<accession>A0A4Y9SXI3</accession>
<keyword evidence="3" id="KW-1185">Reference proteome</keyword>
<dbReference type="InterPro" id="IPR005646">
    <property type="entry name" value="FapA"/>
</dbReference>
<gene>
    <name evidence="2" type="ORF">E4O92_19210</name>
</gene>
<dbReference type="PANTHER" id="PTHR38032">
    <property type="entry name" value="POLYMERASE-RELATED"/>
    <property type="match status" value="1"/>
</dbReference>
<dbReference type="Pfam" id="PF20250">
    <property type="entry name" value="FapA_N"/>
    <property type="match status" value="1"/>
</dbReference>
<dbReference type="AlphaFoldDB" id="A0A4Y9SXI3"/>
<sequence length="606" mass="65577">MPQCIVQRADGVYADLDLLGASLLAAIDNIFGSDRYFSGLDYPVLIRALYGHGPELRPVPGLGLRIADDIAPFEPRRRALYRSVKIAGGQADYYFEPVFLDDPDDPDAPGIPASLDLDEFIADMWCKGIRFGIDVQAVRAAIDSRQAGRLLVASRLEPMPGQDARVIEVSDDIHRNNAPRQLANGKLDLMTFQNRFPQIREGERLLKKLPPIAGTPGCELSGIPIAPSVPKDLELAVYAGDGTRVERTGEGEFLVAQQSGFLNVDSKTSRLSVGDKIVSHDGVSVKTTGNLKLEGDFEEFGEVQENRVIEGEGITVHADVFGHIVSRGGTVRLNRNLVGGSVQNQHGDVHIKGVASGAVVQTKRGVVALQRAENCVVTGTRVTIGQAINCDILGDEVQIEQAEGCAIGALRVTIGSAAPRRQAEMVVLAMYPECGPIIETIGQVHERVEQLAQLAAHHKAAMERLIGQPEVRRYMLLATRVRKNELTLNADQQAQFRKMAQAVAPALQEIARASAAMKAAEADQRSGLELLAQLERQRSENAQTCTVSIAQVAGDTQVRAAPFHPGDASVFDLPSREVRARVREMLPETVLFAGCDGAFEWSNTGA</sequence>
<dbReference type="Proteomes" id="UP000297258">
    <property type="component" value="Unassembled WGS sequence"/>
</dbReference>
<feature type="domain" description="Flagellar Assembly Protein A N-terminal region" evidence="1">
    <location>
        <begin position="115"/>
        <end position="265"/>
    </location>
</feature>
<evidence type="ECO:0000259" key="1">
    <source>
        <dbReference type="Pfam" id="PF20250"/>
    </source>
</evidence>
<dbReference type="InterPro" id="IPR046866">
    <property type="entry name" value="FapA_N"/>
</dbReference>
<name>A0A4Y9SXI3_9BURK</name>
<reference evidence="2 3" key="1">
    <citation type="submission" date="2019-03" db="EMBL/GenBank/DDBJ databases">
        <title>Draft genome of Massilia hortus sp. nov., a novel bacterial species of the Oxalobacteraceae family.</title>
        <authorList>
            <person name="Peta V."/>
            <person name="Raths R."/>
            <person name="Bucking H."/>
        </authorList>
    </citation>
    <scope>NUCLEOTIDE SEQUENCE [LARGE SCALE GENOMIC DNA]</scope>
    <source>
        <strain evidence="2 3">ONC3</strain>
    </source>
</reference>
<comment type="caution">
    <text evidence="2">The sequence shown here is derived from an EMBL/GenBank/DDBJ whole genome shotgun (WGS) entry which is preliminary data.</text>
</comment>
<organism evidence="2 3">
    <name type="scientific">Massilia horti</name>
    <dbReference type="NCBI Taxonomy" id="2562153"/>
    <lineage>
        <taxon>Bacteria</taxon>
        <taxon>Pseudomonadati</taxon>
        <taxon>Pseudomonadota</taxon>
        <taxon>Betaproteobacteria</taxon>
        <taxon>Burkholderiales</taxon>
        <taxon>Oxalobacteraceae</taxon>
        <taxon>Telluria group</taxon>
        <taxon>Massilia</taxon>
    </lineage>
</organism>
<dbReference type="EMBL" id="SPUM01000126">
    <property type="protein sequence ID" value="TFW29343.1"/>
    <property type="molecule type" value="Genomic_DNA"/>
</dbReference>